<dbReference type="Pfam" id="PF10415">
    <property type="entry name" value="FumaraseC_C"/>
    <property type="match status" value="1"/>
</dbReference>
<dbReference type="InterPro" id="IPR018951">
    <property type="entry name" value="Fumarase_C_C"/>
</dbReference>
<dbReference type="InterPro" id="IPR051546">
    <property type="entry name" value="Aspartate_Ammonia-Lyase"/>
</dbReference>
<dbReference type="GeneID" id="95968187"/>
<dbReference type="Gene3D" id="1.10.40.30">
    <property type="entry name" value="Fumarase/aspartase (C-terminal domain)"/>
    <property type="match status" value="1"/>
</dbReference>
<dbReference type="RefSeq" id="WP_393971191.1">
    <property type="nucleotide sequence ID" value="NZ_CP133772.1"/>
</dbReference>
<dbReference type="KEGG" id="omr:OXIME_001449"/>
<keyword evidence="5" id="KW-1185">Reference proteome</keyword>
<evidence type="ECO:0000256" key="1">
    <source>
        <dbReference type="ARBA" id="ARBA00023239"/>
    </source>
</evidence>
<dbReference type="Pfam" id="PF00206">
    <property type="entry name" value="Lyase_1"/>
    <property type="match status" value="1"/>
</dbReference>
<reference evidence="4 5" key="1">
    <citation type="submission" date="2023-09" db="EMBL/GenBank/DDBJ databases">
        <authorList>
            <person name="Golyshina O.V."/>
            <person name="Lunev E.A."/>
            <person name="Bargiela R."/>
            <person name="Gaines M.C."/>
            <person name="Daum B."/>
            <person name="Bale N.J."/>
            <person name="Koenen M."/>
            <person name="Sinninghe Damst J.S."/>
            <person name="Yakimov M."/>
            <person name="Golyshin P.N."/>
        </authorList>
    </citation>
    <scope>NUCLEOTIDE SEQUENCE [LARGE SCALE GENOMIC DNA]</scope>
    <source>
        <strain evidence="4 5">M1</strain>
    </source>
</reference>
<gene>
    <name evidence="4" type="ORF">OXIME_001449</name>
</gene>
<evidence type="ECO:0000313" key="4">
    <source>
        <dbReference type="EMBL" id="WYY00864.1"/>
    </source>
</evidence>
<dbReference type="InterPro" id="IPR024083">
    <property type="entry name" value="Fumarase/histidase_N"/>
</dbReference>
<feature type="domain" description="Fumarase C C-terminal" evidence="3">
    <location>
        <begin position="408"/>
        <end position="451"/>
    </location>
</feature>
<dbReference type="GO" id="GO:0006531">
    <property type="term" value="P:aspartate metabolic process"/>
    <property type="evidence" value="ECO:0007669"/>
    <property type="project" value="TreeGrafter"/>
</dbReference>
<dbReference type="EC" id="4.3.1.1" evidence="4"/>
<evidence type="ECO:0000259" key="3">
    <source>
        <dbReference type="Pfam" id="PF10415"/>
    </source>
</evidence>
<dbReference type="GO" id="GO:0006099">
    <property type="term" value="P:tricarboxylic acid cycle"/>
    <property type="evidence" value="ECO:0007669"/>
    <property type="project" value="InterPro"/>
</dbReference>
<dbReference type="PRINTS" id="PR00145">
    <property type="entry name" value="ARGSUCLYASE"/>
</dbReference>
<dbReference type="InterPro" id="IPR022761">
    <property type="entry name" value="Fumarate_lyase_N"/>
</dbReference>
<dbReference type="FunFam" id="1.20.200.10:FF:000001">
    <property type="entry name" value="Fumarate hydratase, mitochondrial"/>
    <property type="match status" value="1"/>
</dbReference>
<dbReference type="InterPro" id="IPR008948">
    <property type="entry name" value="L-Aspartase-like"/>
</dbReference>
<dbReference type="EMBL" id="CP133772">
    <property type="protein sequence ID" value="WYY00864.1"/>
    <property type="molecule type" value="Genomic_DNA"/>
</dbReference>
<dbReference type="AlphaFoldDB" id="A0AAX4NHM0"/>
<dbReference type="FunFam" id="1.10.275.10:FF:000001">
    <property type="entry name" value="Fumarate hydratase, mitochondrial"/>
    <property type="match status" value="1"/>
</dbReference>
<dbReference type="Gene3D" id="1.10.275.10">
    <property type="entry name" value="Fumarase/aspartase (N-terminal domain)"/>
    <property type="match status" value="1"/>
</dbReference>
<dbReference type="Proteomes" id="UP001451606">
    <property type="component" value="Chromosome"/>
</dbReference>
<dbReference type="GO" id="GO:0005829">
    <property type="term" value="C:cytosol"/>
    <property type="evidence" value="ECO:0007669"/>
    <property type="project" value="TreeGrafter"/>
</dbReference>
<dbReference type="Gene3D" id="1.20.200.10">
    <property type="entry name" value="Fumarase/aspartase (Central domain)"/>
    <property type="match status" value="1"/>
</dbReference>
<dbReference type="GO" id="GO:0008797">
    <property type="term" value="F:aspartate ammonia-lyase activity"/>
    <property type="evidence" value="ECO:0007669"/>
    <property type="project" value="UniProtKB-EC"/>
</dbReference>
<dbReference type="NCBIfam" id="NF008909">
    <property type="entry name" value="PRK12273.1"/>
    <property type="match status" value="1"/>
</dbReference>
<accession>A0AAX4NHM0</accession>
<dbReference type="PROSITE" id="PS00163">
    <property type="entry name" value="FUMARATE_LYASES"/>
    <property type="match status" value="1"/>
</dbReference>
<dbReference type="InterPro" id="IPR000362">
    <property type="entry name" value="Fumarate_lyase_fam"/>
</dbReference>
<feature type="domain" description="Fumarate lyase N-terminal" evidence="2">
    <location>
        <begin position="19"/>
        <end position="339"/>
    </location>
</feature>
<sequence>MSRIEKDVLGDVTIDDRFYYGVNTYRARENFKITGLTADFDHIWSIVALKRSAAIANNKGGKLDREKTDFIVKACDLIMSGEHKDQFIVDQFQAGAGTSYNMNANEVIANVALEIGKKNKGDYMYIHPNDHVNMSQSTNDVYPTMIRMTVARKSPELLSQLKKLIESLKKKAEEFDNIVKPGRTHLQDAAPITLGIEMSAYAYALEKDLKEIETDLDYIMELNIGGTAVGTGINTAPDYQKNVVAEISKITGMKFRESRNLPGIMEFMTDFSRMMNGVANLALDITKMANDIRLSYSGPGTGIHEITIPAVQQGSSIMPGKVNPSIAEAMNMICHSVIGAQQALNLSVQAGQFELNVMMPHIDFELTRSIDLMTHGMEMFRTKLIDGLLANEEVCREHLSKSFGSAALLNPYLGYDNVAKIVREALSSGKSIKELALATGKVTEEEFMKIMASGIPGKS</sequence>
<dbReference type="SUPFAM" id="SSF48557">
    <property type="entry name" value="L-aspartase-like"/>
    <property type="match status" value="1"/>
</dbReference>
<dbReference type="PANTHER" id="PTHR42696">
    <property type="entry name" value="ASPARTATE AMMONIA-LYASE"/>
    <property type="match status" value="1"/>
</dbReference>
<evidence type="ECO:0000313" key="5">
    <source>
        <dbReference type="Proteomes" id="UP001451606"/>
    </source>
</evidence>
<dbReference type="InterPro" id="IPR020557">
    <property type="entry name" value="Fumarate_lyase_CS"/>
</dbReference>
<proteinExistence type="predicted"/>
<organism evidence="4 5">
    <name type="scientific">Oxyplasma meridianum</name>
    <dbReference type="NCBI Taxonomy" id="3073602"/>
    <lineage>
        <taxon>Archaea</taxon>
        <taxon>Methanobacteriati</taxon>
        <taxon>Thermoplasmatota</taxon>
        <taxon>Thermoplasmata</taxon>
        <taxon>Thermoplasmatales</taxon>
        <taxon>Thermoplasmataceae</taxon>
        <taxon>Oxyplasma</taxon>
    </lineage>
</organism>
<protein>
    <submittedName>
        <fullName evidence="4">Aspartate ammonia-lyase</fullName>
        <ecNumber evidence="4">4.3.1.1</ecNumber>
    </submittedName>
</protein>
<dbReference type="PANTHER" id="PTHR42696:SF2">
    <property type="entry name" value="ASPARTATE AMMONIA-LYASE"/>
    <property type="match status" value="1"/>
</dbReference>
<name>A0AAX4NHM0_9ARCH</name>
<evidence type="ECO:0000259" key="2">
    <source>
        <dbReference type="Pfam" id="PF00206"/>
    </source>
</evidence>
<keyword evidence="1 4" id="KW-0456">Lyase</keyword>
<dbReference type="PRINTS" id="PR00149">
    <property type="entry name" value="FUMRATELYASE"/>
</dbReference>